<evidence type="ECO:0000256" key="2">
    <source>
        <dbReference type="ARBA" id="ARBA00023016"/>
    </source>
</evidence>
<dbReference type="PANTHER" id="PTHR48094:SF11">
    <property type="entry name" value="GLUTATHIONE-INDEPENDENT GLYOXALASE HSP31-RELATED"/>
    <property type="match status" value="1"/>
</dbReference>
<dbReference type="GO" id="GO:0019243">
    <property type="term" value="P:methylglyoxal catabolic process to D-lactate via S-lactoyl-glutathione"/>
    <property type="evidence" value="ECO:0007669"/>
    <property type="project" value="TreeGrafter"/>
</dbReference>
<evidence type="ECO:0000259" key="6">
    <source>
        <dbReference type="Pfam" id="PF01965"/>
    </source>
</evidence>
<accession>A0A9P3HFV1</accession>
<dbReference type="EC" id="4.2.1.130" evidence="1"/>
<evidence type="ECO:0000256" key="1">
    <source>
        <dbReference type="ARBA" id="ARBA00013134"/>
    </source>
</evidence>
<dbReference type="Proteomes" id="UP000827284">
    <property type="component" value="Unassembled WGS sequence"/>
</dbReference>
<gene>
    <name evidence="7" type="ORF">EMPS_08240</name>
</gene>
<dbReference type="OrthoDB" id="543156at2759"/>
<evidence type="ECO:0000313" key="7">
    <source>
        <dbReference type="EMBL" id="GJJ75882.1"/>
    </source>
</evidence>
<dbReference type="CDD" id="cd03141">
    <property type="entry name" value="GATase1_Hsp31_like"/>
    <property type="match status" value="1"/>
</dbReference>
<dbReference type="GO" id="GO:0005737">
    <property type="term" value="C:cytoplasm"/>
    <property type="evidence" value="ECO:0007669"/>
    <property type="project" value="TreeGrafter"/>
</dbReference>
<dbReference type="InterPro" id="IPR050325">
    <property type="entry name" value="Prot/Nucl_acid_deglycase"/>
</dbReference>
<dbReference type="InterPro" id="IPR002818">
    <property type="entry name" value="DJ-1/PfpI"/>
</dbReference>
<protein>
    <recommendedName>
        <fullName evidence="1">D-lactate dehydratase</fullName>
        <ecNumber evidence="1">4.2.1.130</ecNumber>
    </recommendedName>
</protein>
<dbReference type="Gene3D" id="3.40.50.880">
    <property type="match status" value="1"/>
</dbReference>
<comment type="similarity">
    <text evidence="4">Belongs to the peptidase C56 family. HSP31-like subfamily.</text>
</comment>
<dbReference type="Pfam" id="PF01965">
    <property type="entry name" value="DJ-1_PfpI"/>
    <property type="match status" value="1"/>
</dbReference>
<evidence type="ECO:0000313" key="8">
    <source>
        <dbReference type="Proteomes" id="UP000827284"/>
    </source>
</evidence>
<keyword evidence="8" id="KW-1185">Reference proteome</keyword>
<keyword evidence="3" id="KW-0456">Lyase</keyword>
<comment type="catalytic activity">
    <reaction evidence="5">
        <text>methylglyoxal + H2O = (R)-lactate + H(+)</text>
        <dbReference type="Rhea" id="RHEA:27754"/>
        <dbReference type="ChEBI" id="CHEBI:15377"/>
        <dbReference type="ChEBI" id="CHEBI:15378"/>
        <dbReference type="ChEBI" id="CHEBI:16004"/>
        <dbReference type="ChEBI" id="CHEBI:17158"/>
        <dbReference type="EC" id="4.2.1.130"/>
    </reaction>
</comment>
<keyword evidence="2" id="KW-0346">Stress response</keyword>
<comment type="caution">
    <text evidence="7">The sequence shown here is derived from an EMBL/GenBank/DDBJ whole genome shotgun (WGS) entry which is preliminary data.</text>
</comment>
<dbReference type="EMBL" id="BQFW01000011">
    <property type="protein sequence ID" value="GJJ75882.1"/>
    <property type="molecule type" value="Genomic_DNA"/>
</dbReference>
<dbReference type="InterPro" id="IPR029062">
    <property type="entry name" value="Class_I_gatase-like"/>
</dbReference>
<reference evidence="7" key="1">
    <citation type="submission" date="2021-11" db="EMBL/GenBank/DDBJ databases">
        <authorList>
            <person name="Herlambang A."/>
            <person name="Guo Y."/>
            <person name="Takashima Y."/>
            <person name="Nishizawa T."/>
        </authorList>
    </citation>
    <scope>NUCLEOTIDE SEQUENCE</scope>
    <source>
        <strain evidence="7">E1425</strain>
    </source>
</reference>
<name>A0A9P3HFV1_9FUNG</name>
<dbReference type="GO" id="GO:0019172">
    <property type="term" value="F:glyoxalase III activity"/>
    <property type="evidence" value="ECO:0007669"/>
    <property type="project" value="UniProtKB-EC"/>
</dbReference>
<evidence type="ECO:0000256" key="4">
    <source>
        <dbReference type="ARBA" id="ARBA00038493"/>
    </source>
</evidence>
<feature type="domain" description="DJ-1/PfpI" evidence="6">
    <location>
        <begin position="31"/>
        <end position="228"/>
    </location>
</feature>
<evidence type="ECO:0000256" key="5">
    <source>
        <dbReference type="ARBA" id="ARBA00048082"/>
    </source>
</evidence>
<proteinExistence type="inferred from homology"/>
<sequence>MATAHKKILFIVTSHDQLGSSGEKTGWYAEEVAEPATILTHHGYEIVYASPKGGKAPLDPGSVVAAKDNKVVTTFLADAEIQKKLDHTHKIEEFVGKESQFEAVLFPGGHGPMFDLEHNAAAAKVTANAYEAGKVVGAVCHGPIGLTEVKLKDGTLLLKGKNVTGFSNVEEDMVGKSKYMPSMLETKLKQIGAIYHKADQPWGAKVVTDGRVITGQGPSSAPGFGEAVHTAIQAAHKH</sequence>
<evidence type="ECO:0000256" key="3">
    <source>
        <dbReference type="ARBA" id="ARBA00023239"/>
    </source>
</evidence>
<reference evidence="7" key="2">
    <citation type="journal article" date="2022" name="Microbiol. Resour. Announc.">
        <title>Whole-Genome Sequence of Entomortierella parvispora E1425, a Mucoromycotan Fungus Associated with Burkholderiaceae-Related Endosymbiotic Bacteria.</title>
        <authorList>
            <person name="Herlambang A."/>
            <person name="Guo Y."/>
            <person name="Takashima Y."/>
            <person name="Narisawa K."/>
            <person name="Ohta H."/>
            <person name="Nishizawa T."/>
        </authorList>
    </citation>
    <scope>NUCLEOTIDE SEQUENCE</scope>
    <source>
        <strain evidence="7">E1425</strain>
    </source>
</reference>
<dbReference type="PANTHER" id="PTHR48094">
    <property type="entry name" value="PROTEIN/NUCLEIC ACID DEGLYCASE DJ-1-RELATED"/>
    <property type="match status" value="1"/>
</dbReference>
<dbReference type="AlphaFoldDB" id="A0A9P3HFV1"/>
<organism evidence="7 8">
    <name type="scientific">Entomortierella parvispora</name>
    <dbReference type="NCBI Taxonomy" id="205924"/>
    <lineage>
        <taxon>Eukaryota</taxon>
        <taxon>Fungi</taxon>
        <taxon>Fungi incertae sedis</taxon>
        <taxon>Mucoromycota</taxon>
        <taxon>Mortierellomycotina</taxon>
        <taxon>Mortierellomycetes</taxon>
        <taxon>Mortierellales</taxon>
        <taxon>Mortierellaceae</taxon>
        <taxon>Entomortierella</taxon>
    </lineage>
</organism>
<dbReference type="SUPFAM" id="SSF52317">
    <property type="entry name" value="Class I glutamine amidotransferase-like"/>
    <property type="match status" value="1"/>
</dbReference>